<evidence type="ECO:0000256" key="7">
    <source>
        <dbReference type="SAM" id="Phobius"/>
    </source>
</evidence>
<accession>A0A2V1ITL7</accession>
<keyword evidence="4 7" id="KW-1133">Transmembrane helix</keyword>
<reference evidence="9" key="1">
    <citation type="submission" date="2018-02" db="EMBL/GenBank/DDBJ databases">
        <authorList>
            <person name="Clavel T."/>
            <person name="Strowig T."/>
        </authorList>
    </citation>
    <scope>NUCLEOTIDE SEQUENCE [LARGE SCALE GENOMIC DNA]</scope>
    <source>
        <strain evidence="9">DSM 103720</strain>
    </source>
</reference>
<dbReference type="GO" id="GO:0005886">
    <property type="term" value="C:plasma membrane"/>
    <property type="evidence" value="ECO:0007669"/>
    <property type="project" value="TreeGrafter"/>
</dbReference>
<dbReference type="PANTHER" id="PTHR30520">
    <property type="entry name" value="FORMATE TRANSPORTER-RELATED"/>
    <property type="match status" value="1"/>
</dbReference>
<evidence type="ECO:0000256" key="5">
    <source>
        <dbReference type="ARBA" id="ARBA00023136"/>
    </source>
</evidence>
<evidence type="ECO:0000313" key="9">
    <source>
        <dbReference type="Proteomes" id="UP000244905"/>
    </source>
</evidence>
<evidence type="ECO:0000256" key="6">
    <source>
        <dbReference type="ARBA" id="ARBA00049660"/>
    </source>
</evidence>
<feature type="transmembrane region" description="Helical" evidence="7">
    <location>
        <begin position="195"/>
        <end position="217"/>
    </location>
</feature>
<feature type="transmembrane region" description="Helical" evidence="7">
    <location>
        <begin position="161"/>
        <end position="183"/>
    </location>
</feature>
<dbReference type="PROSITE" id="PS01005">
    <property type="entry name" value="FORMATE_NITRITE_TP_1"/>
    <property type="match status" value="1"/>
</dbReference>
<sequence>MQIRVPREITETAASAGAAKASLTVNSTGRLLTAACLAGAYIALGGILSLVVGFGFPEITGGNPSMQKLLSGCMFPIGLILVVVLGAELFTGNNALLIPSYMKREHSMATVVRNWTLVYIGNFIGALLFTWLMVYACGLTAAEPYHSAITGIAKAKVSMPWLTVLLKGIGANWCVCLAVWLALAGKTFFEKALGCWLPVMAFVVLGYEHSIANMFFIPLGMMEGAEIGIGEAVWCNLIPATIGNIIGGALLVGTVYGYLHGIRRK</sequence>
<evidence type="ECO:0000256" key="1">
    <source>
        <dbReference type="ARBA" id="ARBA00004141"/>
    </source>
</evidence>
<dbReference type="Gene3D" id="1.20.1080.10">
    <property type="entry name" value="Glycerol uptake facilitator protein"/>
    <property type="match status" value="1"/>
</dbReference>
<feature type="transmembrane region" description="Helical" evidence="7">
    <location>
        <begin position="31"/>
        <end position="54"/>
    </location>
</feature>
<comment type="subcellular location">
    <subcellularLocation>
        <location evidence="1">Membrane</location>
        <topology evidence="1">Multi-pass membrane protein</topology>
    </subcellularLocation>
</comment>
<dbReference type="RefSeq" id="WP_107031149.1">
    <property type="nucleotide sequence ID" value="NZ_CARXIO010000001.1"/>
</dbReference>
<feature type="transmembrane region" description="Helical" evidence="7">
    <location>
        <begin position="74"/>
        <end position="96"/>
    </location>
</feature>
<evidence type="ECO:0000256" key="4">
    <source>
        <dbReference type="ARBA" id="ARBA00022989"/>
    </source>
</evidence>
<feature type="transmembrane region" description="Helical" evidence="7">
    <location>
        <begin position="117"/>
        <end position="141"/>
    </location>
</feature>
<dbReference type="InterPro" id="IPR023271">
    <property type="entry name" value="Aquaporin-like"/>
</dbReference>
<dbReference type="GO" id="GO:0015513">
    <property type="term" value="F:high-affinity secondary active nitrite transmembrane transporter activity"/>
    <property type="evidence" value="ECO:0007669"/>
    <property type="project" value="TreeGrafter"/>
</dbReference>
<organism evidence="8 9">
    <name type="scientific">Duncaniella muris</name>
    <dbReference type="NCBI Taxonomy" id="2094150"/>
    <lineage>
        <taxon>Bacteria</taxon>
        <taxon>Pseudomonadati</taxon>
        <taxon>Bacteroidota</taxon>
        <taxon>Bacteroidia</taxon>
        <taxon>Bacteroidales</taxon>
        <taxon>Muribaculaceae</taxon>
        <taxon>Duncaniella</taxon>
    </lineage>
</organism>
<dbReference type="AlphaFoldDB" id="A0A2V1ITL7"/>
<name>A0A2V1ITL7_9BACT</name>
<gene>
    <name evidence="8" type="ORF">C5O23_01310</name>
</gene>
<keyword evidence="2" id="KW-0813">Transport</keyword>
<evidence type="ECO:0000256" key="2">
    <source>
        <dbReference type="ARBA" id="ARBA00022448"/>
    </source>
</evidence>
<dbReference type="InterPro" id="IPR024002">
    <property type="entry name" value="For/NO2_transpt_CS"/>
</dbReference>
<keyword evidence="3 7" id="KW-0812">Transmembrane</keyword>
<dbReference type="FunFam" id="1.20.1080.10:FF:000011">
    <property type="entry name" value="Formate family transporter"/>
    <property type="match status" value="1"/>
</dbReference>
<dbReference type="PANTHER" id="PTHR30520:SF6">
    <property type="entry name" value="FORMATE_NITRATE FAMILY TRANSPORTER (EUROFUNG)"/>
    <property type="match status" value="1"/>
</dbReference>
<dbReference type="Proteomes" id="UP000244905">
    <property type="component" value="Unassembled WGS sequence"/>
</dbReference>
<comment type="caution">
    <text evidence="8">The sequence shown here is derived from an EMBL/GenBank/DDBJ whole genome shotgun (WGS) entry which is preliminary data.</text>
</comment>
<dbReference type="GO" id="GO:0015707">
    <property type="term" value="P:nitrite transport"/>
    <property type="evidence" value="ECO:0007669"/>
    <property type="project" value="TreeGrafter"/>
</dbReference>
<dbReference type="Pfam" id="PF01226">
    <property type="entry name" value="Form_Nir_trans"/>
    <property type="match status" value="1"/>
</dbReference>
<keyword evidence="9" id="KW-1185">Reference proteome</keyword>
<evidence type="ECO:0000313" key="8">
    <source>
        <dbReference type="EMBL" id="PWB04225.1"/>
    </source>
</evidence>
<proteinExistence type="inferred from homology"/>
<evidence type="ECO:0000256" key="3">
    <source>
        <dbReference type="ARBA" id="ARBA00022692"/>
    </source>
</evidence>
<keyword evidence="5 7" id="KW-0472">Membrane</keyword>
<dbReference type="EMBL" id="PUEC01000002">
    <property type="protein sequence ID" value="PWB04225.1"/>
    <property type="molecule type" value="Genomic_DNA"/>
</dbReference>
<dbReference type="GeneID" id="82524988"/>
<protein>
    <submittedName>
        <fullName evidence="8">Formate/nitrite transporter family protein</fullName>
    </submittedName>
</protein>
<feature type="transmembrane region" description="Helical" evidence="7">
    <location>
        <begin position="237"/>
        <end position="259"/>
    </location>
</feature>
<comment type="similarity">
    <text evidence="6">Belongs to the FNT transporter (TC 1.A.16) family.</text>
</comment>
<dbReference type="InterPro" id="IPR000292">
    <property type="entry name" value="For/NO2_transpt"/>
</dbReference>